<keyword evidence="2" id="KW-1185">Reference proteome</keyword>
<name>A0ACC2V233_9TREE</name>
<protein>
    <submittedName>
        <fullName evidence="1">Uncharacterized protein</fullName>
    </submittedName>
</protein>
<comment type="caution">
    <text evidence="1">The sequence shown here is derived from an EMBL/GenBank/DDBJ whole genome shotgun (WGS) entry which is preliminary data.</text>
</comment>
<accession>A0ACC2V233</accession>
<organism evidence="1 2">
    <name type="scientific">Naganishia adeliensis</name>
    <dbReference type="NCBI Taxonomy" id="92952"/>
    <lineage>
        <taxon>Eukaryota</taxon>
        <taxon>Fungi</taxon>
        <taxon>Dikarya</taxon>
        <taxon>Basidiomycota</taxon>
        <taxon>Agaricomycotina</taxon>
        <taxon>Tremellomycetes</taxon>
        <taxon>Filobasidiales</taxon>
        <taxon>Filobasidiaceae</taxon>
        <taxon>Naganishia</taxon>
    </lineage>
</organism>
<dbReference type="EMBL" id="JASBWS010000160">
    <property type="protein sequence ID" value="KAJ9093148.1"/>
    <property type="molecule type" value="Genomic_DNA"/>
</dbReference>
<reference evidence="1" key="1">
    <citation type="submission" date="2023-04" db="EMBL/GenBank/DDBJ databases">
        <title>Draft Genome sequencing of Naganishia species isolated from polar environments using Oxford Nanopore Technology.</title>
        <authorList>
            <person name="Leo P."/>
            <person name="Venkateswaran K."/>
        </authorList>
    </citation>
    <scope>NUCLEOTIDE SEQUENCE</scope>
    <source>
        <strain evidence="1">MNA-CCFEE 5262</strain>
    </source>
</reference>
<dbReference type="Proteomes" id="UP001230649">
    <property type="component" value="Unassembled WGS sequence"/>
</dbReference>
<evidence type="ECO:0000313" key="2">
    <source>
        <dbReference type="Proteomes" id="UP001230649"/>
    </source>
</evidence>
<gene>
    <name evidence="1" type="ORF">QFC20_007196</name>
</gene>
<proteinExistence type="predicted"/>
<sequence>MVVLSIAICTKSGKPLVSRQFRALPKSRIESLLAGFPALIPAGSQHTTVESQDGSVRFVYQVVEEVVIVVVTNRGSNILQDLQTLSLVVRLTTSLTPTLNEPSILASSFELLCAFDEVVSLGYKENVSLQQVRNVLEGESHEEKIQEIIARNKEAEAKEELKRRAKQLEHQRREQQRIQRAQPSYPSGGGGGGGSGYASNSYSSMAGGYTATPTIDRDYSTPRTASPAFSAAPTKAPAFKGTGMKLGAKKGTARGRDELIEAMGGEADEPRYVEPEREPEVQAVQADEHVLPQVEKESIHITIRERLSASLLRDGGLVSFDLRGDLDLRILSPSQSHLRLYLTPSPPRINSLVSSPGTAKDLQFQQHPNVGKFGPAASGDERCIALKNPERGFPINQGVGVLRWRLSTKDESLVPININCWPSPRGDGKCDVVIEYELEATDMVLQDVKISIPLPDGAFPEVTSNTSSYTYDSVSSHLVWSTDAVSADSPSGSIEFTIDLPEEDTSLLYPIHVAFVSAQSLAGVAVDRAVVDGGDEAEFSQSVVCSVDEFTVV</sequence>
<evidence type="ECO:0000313" key="1">
    <source>
        <dbReference type="EMBL" id="KAJ9093148.1"/>
    </source>
</evidence>